<keyword evidence="3" id="KW-1185">Reference proteome</keyword>
<proteinExistence type="predicted"/>
<feature type="non-terminal residue" evidence="2">
    <location>
        <position position="1"/>
    </location>
</feature>
<dbReference type="Proteomes" id="UP000245880">
    <property type="component" value="Unassembled WGS sequence"/>
</dbReference>
<evidence type="ECO:0000313" key="3">
    <source>
        <dbReference type="Proteomes" id="UP000245880"/>
    </source>
</evidence>
<comment type="caution">
    <text evidence="2">The sequence shown here is derived from an EMBL/GenBank/DDBJ whole genome shotgun (WGS) entry which is preliminary data.</text>
</comment>
<organism evidence="2 3">
    <name type="scientific">Dyadobacter jejuensis</name>
    <dbReference type="NCBI Taxonomy" id="1082580"/>
    <lineage>
        <taxon>Bacteria</taxon>
        <taxon>Pseudomonadati</taxon>
        <taxon>Bacteroidota</taxon>
        <taxon>Cytophagia</taxon>
        <taxon>Cytophagales</taxon>
        <taxon>Spirosomataceae</taxon>
        <taxon>Dyadobacter</taxon>
    </lineage>
</organism>
<evidence type="ECO:0000313" key="2">
    <source>
        <dbReference type="EMBL" id="PWJ59099.1"/>
    </source>
</evidence>
<sequence>VRESISILENIAEIRPNLLPKWILVRMKKFDESGQLKDLVE</sequence>
<reference evidence="2 3" key="1">
    <citation type="submission" date="2018-03" db="EMBL/GenBank/DDBJ databases">
        <title>Genomic Encyclopedia of Archaeal and Bacterial Type Strains, Phase II (KMG-II): from individual species to whole genera.</title>
        <authorList>
            <person name="Goeker M."/>
        </authorList>
    </citation>
    <scope>NUCLEOTIDE SEQUENCE [LARGE SCALE GENOMIC DNA]</scope>
    <source>
        <strain evidence="2 3">DSM 100346</strain>
    </source>
</reference>
<evidence type="ECO:0000313" key="1">
    <source>
        <dbReference type="EMBL" id="PWJ54243.1"/>
    </source>
</evidence>
<accession>A0A316AP57</accession>
<name>A0A316AP57_9BACT</name>
<dbReference type="EMBL" id="QGDT01000018">
    <property type="protein sequence ID" value="PWJ54243.1"/>
    <property type="molecule type" value="Genomic_DNA"/>
</dbReference>
<protein>
    <submittedName>
        <fullName evidence="2">Uncharacterized protein</fullName>
    </submittedName>
</protein>
<dbReference type="EMBL" id="QGDT01000003">
    <property type="protein sequence ID" value="PWJ59099.1"/>
    <property type="molecule type" value="Genomic_DNA"/>
</dbReference>
<gene>
    <name evidence="2" type="ORF">CLV98_103473</name>
    <name evidence="1" type="ORF">CLV98_1181</name>
</gene>
<dbReference type="AlphaFoldDB" id="A0A316AP57"/>